<feature type="compositionally biased region" description="Acidic residues" evidence="1">
    <location>
        <begin position="10"/>
        <end position="22"/>
    </location>
</feature>
<dbReference type="EMBL" id="JABSTR010000005">
    <property type="protein sequence ID" value="KAH9369630.1"/>
    <property type="molecule type" value="Genomic_DNA"/>
</dbReference>
<sequence length="602" mass="67420">MQSPEGGMTQEEEEEMQDETPETVDQGENNAVKVSFDADSGRTVYQTLWMKEVHRRSAAKKKKEEEGKSETAAGINSLSNAASNPSTSIGKPPRRTGKSMGNRSPPLPETDYKIVFRPTPGLQLAKWKDSDAALAVARAVDMPLRDFVNKVTAQVQWAQNLLVASTAHEDMIDRLTAIRQLQVGPNLCTFTAYLKPLPNTSAGVVVGITDWLTNDNIMDYISAERHEIVSARRLGNSSAAIIHFEGPHVPFYIKVLGTIARCRPYRKSVQYCKACGDIGHRQDVCPSPKPELCSKCGKKPENEEHDCNPMCKLCNLPHETAGKECRRRLKPPPPPLRTRQAWDQTSGKAPWSTAPSETNCNSFSLKSAMPATGVPSGILKESSSESSPSTNSRSRSHSRSSQRIRKESRSPSRSLSRRAQGDVHKVVFSDEHFPPLVQVSCPSSTCTSKEGRDAPDWAAAFEALRRNAEENTRITKELMKEHALTRSYMEEMLKEIKQMKLHQAGQDKEVNQMKQDQGMFQQMAIQTFEQIQAQIQNINTTLKENLETQRKIQDTLATLINEKTELDRRVTTIEEKDKARKKPKSYPGREARMEETLDDDDV</sequence>
<dbReference type="Proteomes" id="UP000821853">
    <property type="component" value="Chromosome 3"/>
</dbReference>
<evidence type="ECO:0000256" key="1">
    <source>
        <dbReference type="SAM" id="MobiDB-lite"/>
    </source>
</evidence>
<evidence type="ECO:0000313" key="3">
    <source>
        <dbReference type="Proteomes" id="UP000821853"/>
    </source>
</evidence>
<gene>
    <name evidence="2" type="ORF">HPB48_010689</name>
</gene>
<feature type="region of interest" description="Disordered" evidence="1">
    <location>
        <begin position="569"/>
        <end position="602"/>
    </location>
</feature>
<keyword evidence="3" id="KW-1185">Reference proteome</keyword>
<feature type="compositionally biased region" description="Polar residues" evidence="1">
    <location>
        <begin position="76"/>
        <end position="89"/>
    </location>
</feature>
<accession>A0A9J6FTX8</accession>
<proteinExistence type="predicted"/>
<feature type="compositionally biased region" description="Basic and acidic residues" evidence="1">
    <location>
        <begin position="569"/>
        <end position="578"/>
    </location>
</feature>
<feature type="region of interest" description="Disordered" evidence="1">
    <location>
        <begin position="325"/>
        <end position="421"/>
    </location>
</feature>
<dbReference type="AlphaFoldDB" id="A0A9J6FTX8"/>
<name>A0A9J6FTX8_HAELO</name>
<comment type="caution">
    <text evidence="2">The sequence shown here is derived from an EMBL/GenBank/DDBJ whole genome shotgun (WGS) entry which is preliminary data.</text>
</comment>
<evidence type="ECO:0008006" key="4">
    <source>
        <dbReference type="Google" id="ProtNLM"/>
    </source>
</evidence>
<evidence type="ECO:0000313" key="2">
    <source>
        <dbReference type="EMBL" id="KAH9369630.1"/>
    </source>
</evidence>
<organism evidence="2 3">
    <name type="scientific">Haemaphysalis longicornis</name>
    <name type="common">Bush tick</name>
    <dbReference type="NCBI Taxonomy" id="44386"/>
    <lineage>
        <taxon>Eukaryota</taxon>
        <taxon>Metazoa</taxon>
        <taxon>Ecdysozoa</taxon>
        <taxon>Arthropoda</taxon>
        <taxon>Chelicerata</taxon>
        <taxon>Arachnida</taxon>
        <taxon>Acari</taxon>
        <taxon>Parasitiformes</taxon>
        <taxon>Ixodida</taxon>
        <taxon>Ixodoidea</taxon>
        <taxon>Ixodidae</taxon>
        <taxon>Haemaphysalinae</taxon>
        <taxon>Haemaphysalis</taxon>
    </lineage>
</organism>
<feature type="compositionally biased region" description="Low complexity" evidence="1">
    <location>
        <begin position="384"/>
        <end position="393"/>
    </location>
</feature>
<feature type="compositionally biased region" description="Basic residues" evidence="1">
    <location>
        <begin position="394"/>
        <end position="403"/>
    </location>
</feature>
<reference evidence="2 3" key="1">
    <citation type="journal article" date="2020" name="Cell">
        <title>Large-Scale Comparative Analyses of Tick Genomes Elucidate Their Genetic Diversity and Vector Capacities.</title>
        <authorList>
            <consortium name="Tick Genome and Microbiome Consortium (TIGMIC)"/>
            <person name="Jia N."/>
            <person name="Wang J."/>
            <person name="Shi W."/>
            <person name="Du L."/>
            <person name="Sun Y."/>
            <person name="Zhan W."/>
            <person name="Jiang J.F."/>
            <person name="Wang Q."/>
            <person name="Zhang B."/>
            <person name="Ji P."/>
            <person name="Bell-Sakyi L."/>
            <person name="Cui X.M."/>
            <person name="Yuan T.T."/>
            <person name="Jiang B.G."/>
            <person name="Yang W.F."/>
            <person name="Lam T.T."/>
            <person name="Chang Q.C."/>
            <person name="Ding S.J."/>
            <person name="Wang X.J."/>
            <person name="Zhu J.G."/>
            <person name="Ruan X.D."/>
            <person name="Zhao L."/>
            <person name="Wei J.T."/>
            <person name="Ye R.Z."/>
            <person name="Que T.C."/>
            <person name="Du C.H."/>
            <person name="Zhou Y.H."/>
            <person name="Cheng J.X."/>
            <person name="Dai P.F."/>
            <person name="Guo W.B."/>
            <person name="Han X.H."/>
            <person name="Huang E.J."/>
            <person name="Li L.F."/>
            <person name="Wei W."/>
            <person name="Gao Y.C."/>
            <person name="Liu J.Z."/>
            <person name="Shao H.Z."/>
            <person name="Wang X."/>
            <person name="Wang C.C."/>
            <person name="Yang T.C."/>
            <person name="Huo Q.B."/>
            <person name="Li W."/>
            <person name="Chen H.Y."/>
            <person name="Chen S.E."/>
            <person name="Zhou L.G."/>
            <person name="Ni X.B."/>
            <person name="Tian J.H."/>
            <person name="Sheng Y."/>
            <person name="Liu T."/>
            <person name="Pan Y.S."/>
            <person name="Xia L.Y."/>
            <person name="Li J."/>
            <person name="Zhao F."/>
            <person name="Cao W.C."/>
        </authorList>
    </citation>
    <scope>NUCLEOTIDE SEQUENCE [LARGE SCALE GENOMIC DNA]</scope>
    <source>
        <strain evidence="2">HaeL-2018</strain>
    </source>
</reference>
<protein>
    <recommendedName>
        <fullName evidence="4">CCHC-type domain-containing protein</fullName>
    </recommendedName>
</protein>
<feature type="compositionally biased region" description="Polar residues" evidence="1">
    <location>
        <begin position="341"/>
        <end position="365"/>
    </location>
</feature>
<dbReference type="VEuPathDB" id="VectorBase:HLOH_060728"/>
<feature type="region of interest" description="Disordered" evidence="1">
    <location>
        <begin position="1"/>
        <end position="113"/>
    </location>
</feature>